<protein>
    <submittedName>
        <fullName evidence="3">Thioester reductase</fullName>
    </submittedName>
</protein>
<dbReference type="EMBL" id="CP007029">
    <property type="protein sequence ID" value="AHE97603.1"/>
    <property type="molecule type" value="Genomic_DNA"/>
</dbReference>
<organism evidence="3 4">
    <name type="scientific">Thioalkalivibrio paradoxus ARh 1</name>
    <dbReference type="NCBI Taxonomy" id="713585"/>
    <lineage>
        <taxon>Bacteria</taxon>
        <taxon>Pseudomonadati</taxon>
        <taxon>Pseudomonadota</taxon>
        <taxon>Gammaproteobacteria</taxon>
        <taxon>Chromatiales</taxon>
        <taxon>Ectothiorhodospiraceae</taxon>
        <taxon>Thioalkalivibrio</taxon>
    </lineage>
</organism>
<reference evidence="3 4" key="1">
    <citation type="submission" date="2013-12" db="EMBL/GenBank/DDBJ databases">
        <authorList>
            <consortium name="DOE Joint Genome Institute"/>
            <person name="Muyzer G."/>
            <person name="Huntemann M."/>
            <person name="Han J."/>
            <person name="Chen A."/>
            <person name="Kyrpides N."/>
            <person name="Mavromatis K."/>
            <person name="Markowitz V."/>
            <person name="Palaniappan K."/>
            <person name="Ivanova N."/>
            <person name="Schaumberg A."/>
            <person name="Pati A."/>
            <person name="Liolios K."/>
            <person name="Nordberg H.P."/>
            <person name="Cantor M.N."/>
            <person name="Hua S.X."/>
            <person name="Woyke T."/>
        </authorList>
    </citation>
    <scope>NUCLEOTIDE SEQUENCE [LARGE SCALE GENOMIC DNA]</scope>
    <source>
        <strain evidence="3 4">ARh 1</strain>
    </source>
</reference>
<gene>
    <name evidence="3" type="ORF">THITH_04270</name>
</gene>
<dbReference type="SUPFAM" id="SSF56801">
    <property type="entry name" value="Acetyl-CoA synthetase-like"/>
    <property type="match status" value="1"/>
</dbReference>
<dbReference type="InterPro" id="IPR010071">
    <property type="entry name" value="AA_adenyl_dom"/>
</dbReference>
<dbReference type="KEGG" id="tti:THITH_04270"/>
<dbReference type="Gene3D" id="3.40.50.12780">
    <property type="entry name" value="N-terminal domain of ligase-like"/>
    <property type="match status" value="1"/>
</dbReference>
<evidence type="ECO:0000313" key="3">
    <source>
        <dbReference type="EMBL" id="AHE97603.1"/>
    </source>
</evidence>
<dbReference type="GO" id="GO:0031177">
    <property type="term" value="F:phosphopantetheine binding"/>
    <property type="evidence" value="ECO:0007669"/>
    <property type="project" value="TreeGrafter"/>
</dbReference>
<dbReference type="InterPro" id="IPR025110">
    <property type="entry name" value="AMP-bd_C"/>
</dbReference>
<feature type="domain" description="AMP-dependent synthetase/ligase" evidence="1">
    <location>
        <begin position="18"/>
        <end position="373"/>
    </location>
</feature>
<dbReference type="HOGENOM" id="CLU_000022_2_12_6"/>
<dbReference type="GO" id="GO:0005737">
    <property type="term" value="C:cytoplasm"/>
    <property type="evidence" value="ECO:0007669"/>
    <property type="project" value="TreeGrafter"/>
</dbReference>
<dbReference type="PANTHER" id="PTHR45527">
    <property type="entry name" value="NONRIBOSOMAL PEPTIDE SYNTHETASE"/>
    <property type="match status" value="1"/>
</dbReference>
<dbReference type="Gene3D" id="3.30.300.30">
    <property type="match status" value="1"/>
</dbReference>
<dbReference type="AlphaFoldDB" id="W0DKR7"/>
<dbReference type="OrthoDB" id="9757559at2"/>
<dbReference type="InterPro" id="IPR020845">
    <property type="entry name" value="AMP-binding_CS"/>
</dbReference>
<proteinExistence type="predicted"/>
<keyword evidence="4" id="KW-1185">Reference proteome</keyword>
<dbReference type="Pfam" id="PF00501">
    <property type="entry name" value="AMP-binding"/>
    <property type="match status" value="1"/>
</dbReference>
<dbReference type="STRING" id="713585.THITH_04270"/>
<dbReference type="NCBIfam" id="TIGR01733">
    <property type="entry name" value="AA-adenyl-dom"/>
    <property type="match status" value="1"/>
</dbReference>
<evidence type="ECO:0000259" key="2">
    <source>
        <dbReference type="Pfam" id="PF13193"/>
    </source>
</evidence>
<evidence type="ECO:0000313" key="4">
    <source>
        <dbReference type="Proteomes" id="UP000005289"/>
    </source>
</evidence>
<dbReference type="GO" id="GO:0044550">
    <property type="term" value="P:secondary metabolite biosynthetic process"/>
    <property type="evidence" value="ECO:0007669"/>
    <property type="project" value="TreeGrafter"/>
</dbReference>
<name>W0DKR7_9GAMM</name>
<feature type="domain" description="AMP-binding enzyme C-terminal" evidence="2">
    <location>
        <begin position="427"/>
        <end position="497"/>
    </location>
</feature>
<dbReference type="InterPro" id="IPR045851">
    <property type="entry name" value="AMP-bd_C_sf"/>
</dbReference>
<dbReference type="InterPro" id="IPR042099">
    <property type="entry name" value="ANL_N_sf"/>
</dbReference>
<dbReference type="Pfam" id="PF13193">
    <property type="entry name" value="AMP-binding_C"/>
    <property type="match status" value="1"/>
</dbReference>
<dbReference type="PROSITE" id="PS00455">
    <property type="entry name" value="AMP_BINDING"/>
    <property type="match status" value="1"/>
</dbReference>
<dbReference type="PANTHER" id="PTHR45527:SF1">
    <property type="entry name" value="FATTY ACID SYNTHASE"/>
    <property type="match status" value="1"/>
</dbReference>
<dbReference type="RefSeq" id="WP_006749114.1">
    <property type="nucleotide sequence ID" value="NZ_CP007029.1"/>
</dbReference>
<dbReference type="InterPro" id="IPR000873">
    <property type="entry name" value="AMP-dep_synth/lig_dom"/>
</dbReference>
<accession>W0DKR7</accession>
<evidence type="ECO:0000259" key="1">
    <source>
        <dbReference type="Pfam" id="PF00501"/>
    </source>
</evidence>
<dbReference type="GO" id="GO:0043041">
    <property type="term" value="P:amino acid activation for nonribosomal peptide biosynthetic process"/>
    <property type="evidence" value="ECO:0007669"/>
    <property type="project" value="TreeGrafter"/>
</dbReference>
<dbReference type="Proteomes" id="UP000005289">
    <property type="component" value="Chromosome"/>
</dbReference>
<sequence length="521" mass="55964">MSTSALFDALDHATRPATAERPSVVFRGQATSYRELAELAQSTATWLLRQGVQPGDRVALCLPKSVDAVALILGTLAAGSAYVPLDAQIPPERARRILEDARPKLVAGTDSTLGRLQPALEDSSVATLALPRVAHGEALRARIGDTPSGPPLPPPSGEALAALLYTSGSTGTPKAVMLSHANISAFVDWAVHETGLTADDRVSSHAPFHFDLSTFDLFATFSVGAAVHLLDEVAVKFPGSVARMLETERISVWYSVPTAIRMLVDRDALDATRLPALRLMIFAGEAYPPRRLAAAMHALPGARFLNWYGPTETNVCTSYEVPEPPMPGCRSIPIGQACAHLEVRLLDEHGDDVADGTTGEICVLGPAVMQGYWGRPALTHAVRIAGRPDSYRTGDFGFRDAQGRLTLVGRRDHQVKLRGHRIELGDVENVLGLHPDITEVAVVVAGDSEPELVGAVVAPDETGDDQLRSHAAGHLPAYSIPTRWMRYPSLPRTATGKVDRGLLREHARSDHRVAEESALQE</sequence>